<dbReference type="InterPro" id="IPR001347">
    <property type="entry name" value="SIS_dom"/>
</dbReference>
<feature type="domain" description="SIS" evidence="5">
    <location>
        <begin position="120"/>
        <end position="260"/>
    </location>
</feature>
<evidence type="ECO:0000313" key="7">
    <source>
        <dbReference type="Proteomes" id="UP000199300"/>
    </source>
</evidence>
<dbReference type="GO" id="GO:0003700">
    <property type="term" value="F:DNA-binding transcription factor activity"/>
    <property type="evidence" value="ECO:0007669"/>
    <property type="project" value="InterPro"/>
</dbReference>
<dbReference type="InterPro" id="IPR035472">
    <property type="entry name" value="RpiR-like_SIS"/>
</dbReference>
<dbReference type="InterPro" id="IPR036388">
    <property type="entry name" value="WH-like_DNA-bd_sf"/>
</dbReference>
<dbReference type="PROSITE" id="PS51071">
    <property type="entry name" value="HTH_RPIR"/>
    <property type="match status" value="1"/>
</dbReference>
<dbReference type="EMBL" id="FODJ01000002">
    <property type="protein sequence ID" value="SEN91384.1"/>
    <property type="molecule type" value="Genomic_DNA"/>
</dbReference>
<dbReference type="OrthoDB" id="3684496at2"/>
<name>A0A1H8KET1_9BACI</name>
<proteinExistence type="predicted"/>
<keyword evidence="2" id="KW-0238">DNA-binding</keyword>
<reference evidence="6 7" key="1">
    <citation type="submission" date="2016-10" db="EMBL/GenBank/DDBJ databases">
        <authorList>
            <person name="de Groot N.N."/>
        </authorList>
    </citation>
    <scope>NUCLEOTIDE SEQUENCE [LARGE SCALE GENOMIC DNA]</scope>
    <source>
        <strain evidence="6 7">CGMCC 1.10434</strain>
    </source>
</reference>
<dbReference type="PROSITE" id="PS51464">
    <property type="entry name" value="SIS"/>
    <property type="match status" value="1"/>
</dbReference>
<gene>
    <name evidence="6" type="ORF">SAMN04488134_102266</name>
</gene>
<dbReference type="InterPro" id="IPR000281">
    <property type="entry name" value="HTH_RpiR"/>
</dbReference>
<evidence type="ECO:0000259" key="5">
    <source>
        <dbReference type="PROSITE" id="PS51464"/>
    </source>
</evidence>
<evidence type="ECO:0000256" key="3">
    <source>
        <dbReference type="ARBA" id="ARBA00023163"/>
    </source>
</evidence>
<evidence type="ECO:0000313" key="6">
    <source>
        <dbReference type="EMBL" id="SEN91384.1"/>
    </source>
</evidence>
<dbReference type="Gene3D" id="1.10.10.10">
    <property type="entry name" value="Winged helix-like DNA-binding domain superfamily/Winged helix DNA-binding domain"/>
    <property type="match status" value="1"/>
</dbReference>
<keyword evidence="7" id="KW-1185">Reference proteome</keyword>
<sequence length="285" mass="32197">MQSAVIMKIISLQSSFTASEHEISQFVIKNPDFVMTNTITTLARKTNTSEASINRFCKKIGYKGFNNFKIALAQSTTQMEQLSDNKEVDSSNMLEYLAADYKKMIMNTCAMLNEKDIEDAASMITFARKIFILSIYTTSFAAQETMFKLRQIGIDVTYIAEPLEAQLALENMNSDSLLITVVPSVISKDIIPFLEKVKRRGVKSLLISGNDNPKINDLVDLKLITPDHVIASNPLVISNSLMYNFVFDTIYATILRDNKTMRQRKLSSNTIIDSFQSAESNLYEW</sequence>
<keyword evidence="1" id="KW-0805">Transcription regulation</keyword>
<dbReference type="PANTHER" id="PTHR30514:SF1">
    <property type="entry name" value="HTH-TYPE TRANSCRIPTIONAL REGULATOR HEXR-RELATED"/>
    <property type="match status" value="1"/>
</dbReference>
<evidence type="ECO:0000256" key="2">
    <source>
        <dbReference type="ARBA" id="ARBA00023125"/>
    </source>
</evidence>
<accession>A0A1H8KET1</accession>
<dbReference type="GO" id="GO:0003677">
    <property type="term" value="F:DNA binding"/>
    <property type="evidence" value="ECO:0007669"/>
    <property type="project" value="UniProtKB-KW"/>
</dbReference>
<keyword evidence="3" id="KW-0804">Transcription</keyword>
<dbReference type="PANTHER" id="PTHR30514">
    <property type="entry name" value="GLUCOKINASE"/>
    <property type="match status" value="1"/>
</dbReference>
<evidence type="ECO:0000259" key="4">
    <source>
        <dbReference type="PROSITE" id="PS51071"/>
    </source>
</evidence>
<dbReference type="InterPro" id="IPR046348">
    <property type="entry name" value="SIS_dom_sf"/>
</dbReference>
<dbReference type="InterPro" id="IPR009057">
    <property type="entry name" value="Homeodomain-like_sf"/>
</dbReference>
<dbReference type="Gene3D" id="3.40.50.10490">
    <property type="entry name" value="Glucose-6-phosphate isomerase like protein, domain 1"/>
    <property type="match status" value="1"/>
</dbReference>
<dbReference type="InterPro" id="IPR047640">
    <property type="entry name" value="RpiR-like"/>
</dbReference>
<protein>
    <submittedName>
        <fullName evidence="6">Transcriptional regulator, RpiR family</fullName>
    </submittedName>
</protein>
<dbReference type="STRING" id="872970.SAMN04488134_102266"/>
<dbReference type="GO" id="GO:1901135">
    <property type="term" value="P:carbohydrate derivative metabolic process"/>
    <property type="evidence" value="ECO:0007669"/>
    <property type="project" value="InterPro"/>
</dbReference>
<dbReference type="GO" id="GO:0097367">
    <property type="term" value="F:carbohydrate derivative binding"/>
    <property type="evidence" value="ECO:0007669"/>
    <property type="project" value="InterPro"/>
</dbReference>
<dbReference type="SUPFAM" id="SSF46689">
    <property type="entry name" value="Homeodomain-like"/>
    <property type="match status" value="1"/>
</dbReference>
<dbReference type="Pfam" id="PF01418">
    <property type="entry name" value="HTH_6"/>
    <property type="match status" value="1"/>
</dbReference>
<dbReference type="AlphaFoldDB" id="A0A1H8KET1"/>
<organism evidence="6 7">
    <name type="scientific">Amphibacillus marinus</name>
    <dbReference type="NCBI Taxonomy" id="872970"/>
    <lineage>
        <taxon>Bacteria</taxon>
        <taxon>Bacillati</taxon>
        <taxon>Bacillota</taxon>
        <taxon>Bacilli</taxon>
        <taxon>Bacillales</taxon>
        <taxon>Bacillaceae</taxon>
        <taxon>Amphibacillus</taxon>
    </lineage>
</organism>
<dbReference type="SUPFAM" id="SSF53697">
    <property type="entry name" value="SIS domain"/>
    <property type="match status" value="1"/>
</dbReference>
<evidence type="ECO:0000256" key="1">
    <source>
        <dbReference type="ARBA" id="ARBA00023015"/>
    </source>
</evidence>
<dbReference type="Pfam" id="PF01380">
    <property type="entry name" value="SIS"/>
    <property type="match status" value="1"/>
</dbReference>
<dbReference type="CDD" id="cd05013">
    <property type="entry name" value="SIS_RpiR"/>
    <property type="match status" value="1"/>
</dbReference>
<dbReference type="RefSeq" id="WP_091495553.1">
    <property type="nucleotide sequence ID" value="NZ_FODJ01000002.1"/>
</dbReference>
<dbReference type="Proteomes" id="UP000199300">
    <property type="component" value="Unassembled WGS sequence"/>
</dbReference>
<feature type="domain" description="HTH rpiR-type" evidence="4">
    <location>
        <begin position="3"/>
        <end position="79"/>
    </location>
</feature>